<dbReference type="EMBL" id="LGKP01000011">
    <property type="protein sequence ID" value="KPL90517.1"/>
    <property type="molecule type" value="Genomic_DNA"/>
</dbReference>
<dbReference type="PROSITE" id="PS51186">
    <property type="entry name" value="GNAT"/>
    <property type="match status" value="1"/>
</dbReference>
<dbReference type="AlphaFoldDB" id="A0A0P6Z0T0"/>
<evidence type="ECO:0000313" key="3">
    <source>
        <dbReference type="Proteomes" id="UP000050277"/>
    </source>
</evidence>
<dbReference type="Pfam" id="PF00583">
    <property type="entry name" value="Acetyltransf_1"/>
    <property type="match status" value="1"/>
</dbReference>
<dbReference type="Gene3D" id="3.40.630.30">
    <property type="match status" value="1"/>
</dbReference>
<evidence type="ECO:0000259" key="1">
    <source>
        <dbReference type="PROSITE" id="PS51186"/>
    </source>
</evidence>
<gene>
    <name evidence="2" type="ORF">SE18_05325</name>
</gene>
<organism evidence="2 3">
    <name type="scientific">Herpetosiphon geysericola</name>
    <dbReference type="NCBI Taxonomy" id="70996"/>
    <lineage>
        <taxon>Bacteria</taxon>
        <taxon>Bacillati</taxon>
        <taxon>Chloroflexota</taxon>
        <taxon>Chloroflexia</taxon>
        <taxon>Herpetosiphonales</taxon>
        <taxon>Herpetosiphonaceae</taxon>
        <taxon>Herpetosiphon</taxon>
    </lineage>
</organism>
<feature type="domain" description="N-acetyltransferase" evidence="1">
    <location>
        <begin position="8"/>
        <end position="147"/>
    </location>
</feature>
<dbReference type="SUPFAM" id="SSF55729">
    <property type="entry name" value="Acyl-CoA N-acyltransferases (Nat)"/>
    <property type="match status" value="2"/>
</dbReference>
<dbReference type="OrthoDB" id="66864at2"/>
<dbReference type="InterPro" id="IPR000182">
    <property type="entry name" value="GNAT_dom"/>
</dbReference>
<protein>
    <recommendedName>
        <fullName evidence="1">N-acetyltransferase domain-containing protein</fullName>
    </recommendedName>
</protein>
<keyword evidence="3" id="KW-1185">Reference proteome</keyword>
<accession>A0A0P6Z0T0</accession>
<dbReference type="STRING" id="70996.SE18_05325"/>
<sequence length="308" mass="34724">MAITPDPLSIRVYDQQQQAAIDQLMQQCWPDDIDTIGYYRIGEQSELTLCAWHQEQLIGVGSLWNNRFHPQHCYIGIHVQPAYQQAAIDQLLYAQLIAQTSIIQGRTLQTATWSHAQQTLNFLHAQGFQIIKQTYLGEFSLLDIEIPQLEPAQDLTIASFEAYLSSNQPEPLLKLINSCYQATHSYNPATQTTSEAQTAFLTDIHAAASFVLYTADQLVGFNCIYHSTAAQTLEQGLIGVANGYSVQQAAIIRVLLQKTMQFAQHNGYQSLRYEIDSIDPWASELLTFLPIITQPCWLTLCLSHNPEF</sequence>
<dbReference type="RefSeq" id="WP_054533391.1">
    <property type="nucleotide sequence ID" value="NZ_LGKP01000011.1"/>
</dbReference>
<dbReference type="Proteomes" id="UP000050277">
    <property type="component" value="Unassembled WGS sequence"/>
</dbReference>
<comment type="caution">
    <text evidence="2">The sequence shown here is derived from an EMBL/GenBank/DDBJ whole genome shotgun (WGS) entry which is preliminary data.</text>
</comment>
<reference evidence="2 3" key="1">
    <citation type="submission" date="2015-07" db="EMBL/GenBank/DDBJ databases">
        <title>Whole genome sequence of Herpetosiphon geysericola DSM 7119.</title>
        <authorList>
            <person name="Hemp J."/>
            <person name="Ward L.M."/>
            <person name="Pace L.A."/>
            <person name="Fischer W.W."/>
        </authorList>
    </citation>
    <scope>NUCLEOTIDE SEQUENCE [LARGE SCALE GENOMIC DNA]</scope>
    <source>
        <strain evidence="2 3">DSM 7119</strain>
    </source>
</reference>
<name>A0A0P6Z0T0_9CHLR</name>
<evidence type="ECO:0000313" key="2">
    <source>
        <dbReference type="EMBL" id="KPL90517.1"/>
    </source>
</evidence>
<proteinExistence type="predicted"/>
<dbReference type="InterPro" id="IPR016181">
    <property type="entry name" value="Acyl_CoA_acyltransferase"/>
</dbReference>
<dbReference type="GO" id="GO:0016747">
    <property type="term" value="F:acyltransferase activity, transferring groups other than amino-acyl groups"/>
    <property type="evidence" value="ECO:0007669"/>
    <property type="project" value="InterPro"/>
</dbReference>